<accession>A0A0Q3GWM7</accession>
<reference evidence="1 2" key="1">
    <citation type="journal article" date="2010" name="Nature">
        <title>Genome sequencing and analysis of the model grass Brachypodium distachyon.</title>
        <authorList>
            <consortium name="International Brachypodium Initiative"/>
        </authorList>
    </citation>
    <scope>NUCLEOTIDE SEQUENCE [LARGE SCALE GENOMIC DNA]</scope>
    <source>
        <strain evidence="1 2">Bd21</strain>
    </source>
</reference>
<organism evidence="1">
    <name type="scientific">Brachypodium distachyon</name>
    <name type="common">Purple false brome</name>
    <name type="synonym">Trachynia distachya</name>
    <dbReference type="NCBI Taxonomy" id="15368"/>
    <lineage>
        <taxon>Eukaryota</taxon>
        <taxon>Viridiplantae</taxon>
        <taxon>Streptophyta</taxon>
        <taxon>Embryophyta</taxon>
        <taxon>Tracheophyta</taxon>
        <taxon>Spermatophyta</taxon>
        <taxon>Magnoliopsida</taxon>
        <taxon>Liliopsida</taxon>
        <taxon>Poales</taxon>
        <taxon>Poaceae</taxon>
        <taxon>BOP clade</taxon>
        <taxon>Pooideae</taxon>
        <taxon>Stipodae</taxon>
        <taxon>Brachypodieae</taxon>
        <taxon>Brachypodium</taxon>
    </lineage>
</organism>
<evidence type="ECO:0000313" key="2">
    <source>
        <dbReference type="EnsemblPlants" id="KQK14869"/>
    </source>
</evidence>
<dbReference type="EnsemblPlants" id="KQK14869">
    <property type="protein sequence ID" value="KQK14869"/>
    <property type="gene ID" value="BRADI_1g19142v3"/>
</dbReference>
<protein>
    <submittedName>
        <fullName evidence="1 2">Uncharacterized protein</fullName>
    </submittedName>
</protein>
<dbReference type="AlphaFoldDB" id="A0A0Q3GWM7"/>
<evidence type="ECO:0000313" key="1">
    <source>
        <dbReference type="EMBL" id="KQK14869.1"/>
    </source>
</evidence>
<dbReference type="Proteomes" id="UP000008810">
    <property type="component" value="Chromosome 1"/>
</dbReference>
<evidence type="ECO:0000313" key="3">
    <source>
        <dbReference type="Proteomes" id="UP000008810"/>
    </source>
</evidence>
<gene>
    <name evidence="1" type="ORF">BRADI_1g19142v3</name>
</gene>
<keyword evidence="3" id="KW-1185">Reference proteome</keyword>
<dbReference type="EMBL" id="CM000880">
    <property type="protein sequence ID" value="KQK14869.1"/>
    <property type="molecule type" value="Genomic_DNA"/>
</dbReference>
<dbReference type="InParanoid" id="A0A0Q3GWM7"/>
<dbReference type="Gramene" id="KQK14869">
    <property type="protein sequence ID" value="KQK14869"/>
    <property type="gene ID" value="BRADI_1g19142v3"/>
</dbReference>
<reference evidence="2" key="3">
    <citation type="submission" date="2018-08" db="UniProtKB">
        <authorList>
            <consortium name="EnsemblPlants"/>
        </authorList>
    </citation>
    <scope>IDENTIFICATION</scope>
    <source>
        <strain evidence="2">cv. Bd21</strain>
    </source>
</reference>
<name>A0A0Q3GWM7_BRADI</name>
<sequence length="30" mass="3542">MTSCKDVPDCNFIHAAIQCRKYEHMLIQFV</sequence>
<reference evidence="1" key="2">
    <citation type="submission" date="2017-06" db="EMBL/GenBank/DDBJ databases">
        <title>WGS assembly of Brachypodium distachyon.</title>
        <authorList>
            <consortium name="The International Brachypodium Initiative"/>
            <person name="Lucas S."/>
            <person name="Harmon-Smith M."/>
            <person name="Lail K."/>
            <person name="Tice H."/>
            <person name="Grimwood J."/>
            <person name="Bruce D."/>
            <person name="Barry K."/>
            <person name="Shu S."/>
            <person name="Lindquist E."/>
            <person name="Wang M."/>
            <person name="Pitluck S."/>
            <person name="Vogel J.P."/>
            <person name="Garvin D.F."/>
            <person name="Mockler T.C."/>
            <person name="Schmutz J."/>
            <person name="Rokhsar D."/>
            <person name="Bevan M.W."/>
        </authorList>
    </citation>
    <scope>NUCLEOTIDE SEQUENCE</scope>
    <source>
        <strain evidence="1">Bd21</strain>
    </source>
</reference>
<proteinExistence type="predicted"/>